<comment type="caution">
    <text evidence="3">The sequence shown here is derived from an EMBL/GenBank/DDBJ whole genome shotgun (WGS) entry which is preliminary data.</text>
</comment>
<dbReference type="Pfam" id="PF03453">
    <property type="entry name" value="MoeA_N"/>
    <property type="match status" value="1"/>
</dbReference>
<keyword evidence="1" id="KW-0479">Metal-binding</keyword>
<feature type="non-terminal residue" evidence="3">
    <location>
        <position position="113"/>
    </location>
</feature>
<name>A0ABX9QDT0_9BACT</name>
<dbReference type="EMBL" id="RAWI01000245">
    <property type="protein sequence ID" value="RKH99988.1"/>
    <property type="molecule type" value="Genomic_DNA"/>
</dbReference>
<evidence type="ECO:0000313" key="4">
    <source>
        <dbReference type="Proteomes" id="UP000278907"/>
    </source>
</evidence>
<dbReference type="InterPro" id="IPR005110">
    <property type="entry name" value="MoeA_linker/N"/>
</dbReference>
<feature type="domain" description="MoeA N-terminal and linker" evidence="2">
    <location>
        <begin position="8"/>
        <end position="109"/>
    </location>
</feature>
<evidence type="ECO:0000259" key="2">
    <source>
        <dbReference type="Pfam" id="PF03453"/>
    </source>
</evidence>
<comment type="catalytic activity">
    <reaction evidence="1">
        <text>adenylyl-molybdopterin + molybdate = Mo-molybdopterin + AMP + H(+)</text>
        <dbReference type="Rhea" id="RHEA:35047"/>
        <dbReference type="ChEBI" id="CHEBI:15378"/>
        <dbReference type="ChEBI" id="CHEBI:36264"/>
        <dbReference type="ChEBI" id="CHEBI:62727"/>
        <dbReference type="ChEBI" id="CHEBI:71302"/>
        <dbReference type="ChEBI" id="CHEBI:456215"/>
    </reaction>
</comment>
<evidence type="ECO:0000313" key="3">
    <source>
        <dbReference type="EMBL" id="RKH99988.1"/>
    </source>
</evidence>
<gene>
    <name evidence="3" type="ORF">D7Y13_26900</name>
</gene>
<keyword evidence="1" id="KW-0460">Magnesium</keyword>
<organism evidence="3 4">
    <name type="scientific">Corallococcus praedator</name>
    <dbReference type="NCBI Taxonomy" id="2316724"/>
    <lineage>
        <taxon>Bacteria</taxon>
        <taxon>Pseudomonadati</taxon>
        <taxon>Myxococcota</taxon>
        <taxon>Myxococcia</taxon>
        <taxon>Myxococcales</taxon>
        <taxon>Cystobacterineae</taxon>
        <taxon>Myxococcaceae</taxon>
        <taxon>Corallococcus</taxon>
    </lineage>
</organism>
<protein>
    <recommendedName>
        <fullName evidence="1">Molybdopterin molybdenumtransferase</fullName>
        <ecNumber evidence="1">2.10.1.1</ecNumber>
    </recommendedName>
</protein>
<keyword evidence="1" id="KW-0501">Molybdenum cofactor biosynthesis</keyword>
<comment type="function">
    <text evidence="1">Catalyzes the insertion of molybdate into adenylated molybdopterin with the concomitant release of AMP.</text>
</comment>
<dbReference type="Proteomes" id="UP000278907">
    <property type="component" value="Unassembled WGS sequence"/>
</dbReference>
<keyword evidence="1" id="KW-0808">Transferase</keyword>
<comment type="pathway">
    <text evidence="1">Cofactor biosynthesis; molybdopterin biosynthesis.</text>
</comment>
<comment type="cofactor">
    <cofactor evidence="1">
        <name>Mg(2+)</name>
        <dbReference type="ChEBI" id="CHEBI:18420"/>
    </cofactor>
</comment>
<evidence type="ECO:0000256" key="1">
    <source>
        <dbReference type="RuleBase" id="RU365090"/>
    </source>
</evidence>
<dbReference type="EC" id="2.10.1.1" evidence="1"/>
<dbReference type="InterPro" id="IPR038987">
    <property type="entry name" value="MoeA-like"/>
</dbReference>
<dbReference type="PANTHER" id="PTHR10192:SF5">
    <property type="entry name" value="GEPHYRIN"/>
    <property type="match status" value="1"/>
</dbReference>
<dbReference type="PANTHER" id="PTHR10192">
    <property type="entry name" value="MOLYBDOPTERIN BIOSYNTHESIS PROTEIN"/>
    <property type="match status" value="1"/>
</dbReference>
<accession>A0ABX9QDT0</accession>
<dbReference type="Gene3D" id="2.170.190.11">
    <property type="entry name" value="Molybdopterin biosynthesis moea protein, domain 3"/>
    <property type="match status" value="1"/>
</dbReference>
<keyword evidence="4" id="KW-1185">Reference proteome</keyword>
<keyword evidence="1" id="KW-0500">Molybdenum</keyword>
<dbReference type="SUPFAM" id="SSF63882">
    <property type="entry name" value="MoeA N-terminal region -like"/>
    <property type="match status" value="1"/>
</dbReference>
<dbReference type="InterPro" id="IPR036135">
    <property type="entry name" value="MoeA_linker/N_sf"/>
</dbReference>
<comment type="similarity">
    <text evidence="1">Belongs to the MoeA family.</text>
</comment>
<reference evidence="3 4" key="1">
    <citation type="submission" date="2018-09" db="EMBL/GenBank/DDBJ databases">
        <authorList>
            <person name="Livingstone P.G."/>
            <person name="Whitworth D.E."/>
        </authorList>
    </citation>
    <scope>NUCLEOTIDE SEQUENCE [LARGE SCALE GENOMIC DNA]</scope>
    <source>
        <strain evidence="3 4">CA031B</strain>
    </source>
</reference>
<sequence length="113" mass="12011">MSDVPALLPVEEARARILERCAPLPTEWVPGDDALGRALAEDVLARRTLPPWDNSAMDGYAVRTADLSSPLPVRLTVGETVFAGKLPTRHVTPGTCARIMTGAPLPPGALAHH</sequence>
<proteinExistence type="inferred from homology"/>